<reference evidence="1 2" key="1">
    <citation type="submission" date="2021-06" db="EMBL/GenBank/DDBJ databases">
        <title>Caerostris extrusa draft genome.</title>
        <authorList>
            <person name="Kono N."/>
            <person name="Arakawa K."/>
        </authorList>
    </citation>
    <scope>NUCLEOTIDE SEQUENCE [LARGE SCALE GENOMIC DNA]</scope>
</reference>
<protein>
    <submittedName>
        <fullName evidence="1">Uncharacterized protein</fullName>
    </submittedName>
</protein>
<name>A0AAV4XGW1_CAEEX</name>
<sequence length="69" mass="7532">MAAQNRVPSKTIKAMKTLLTSNATLGALKKQLMEAPYRKRTLVETASSASHTIPMISGTIECSQPWNLD</sequence>
<keyword evidence="2" id="KW-1185">Reference proteome</keyword>
<accession>A0AAV4XGW1</accession>
<dbReference type="EMBL" id="BPLR01017634">
    <property type="protein sequence ID" value="GIY93165.1"/>
    <property type="molecule type" value="Genomic_DNA"/>
</dbReference>
<evidence type="ECO:0000313" key="1">
    <source>
        <dbReference type="EMBL" id="GIY93165.1"/>
    </source>
</evidence>
<dbReference type="AlphaFoldDB" id="A0AAV4XGW1"/>
<gene>
    <name evidence="1" type="ORF">CEXT_560861</name>
</gene>
<evidence type="ECO:0000313" key="2">
    <source>
        <dbReference type="Proteomes" id="UP001054945"/>
    </source>
</evidence>
<proteinExistence type="predicted"/>
<comment type="caution">
    <text evidence="1">The sequence shown here is derived from an EMBL/GenBank/DDBJ whole genome shotgun (WGS) entry which is preliminary data.</text>
</comment>
<dbReference type="Proteomes" id="UP001054945">
    <property type="component" value="Unassembled WGS sequence"/>
</dbReference>
<organism evidence="1 2">
    <name type="scientific">Caerostris extrusa</name>
    <name type="common">Bark spider</name>
    <name type="synonym">Caerostris bankana</name>
    <dbReference type="NCBI Taxonomy" id="172846"/>
    <lineage>
        <taxon>Eukaryota</taxon>
        <taxon>Metazoa</taxon>
        <taxon>Ecdysozoa</taxon>
        <taxon>Arthropoda</taxon>
        <taxon>Chelicerata</taxon>
        <taxon>Arachnida</taxon>
        <taxon>Araneae</taxon>
        <taxon>Araneomorphae</taxon>
        <taxon>Entelegynae</taxon>
        <taxon>Araneoidea</taxon>
        <taxon>Araneidae</taxon>
        <taxon>Caerostris</taxon>
    </lineage>
</organism>